<keyword evidence="5" id="KW-0256">Endoplasmic reticulum</keyword>
<gene>
    <name evidence="7" type="ORF">SAPIO_CDS5846</name>
</gene>
<dbReference type="VEuPathDB" id="FungiDB:SAPIO_CDS5846"/>
<evidence type="ECO:0000256" key="4">
    <source>
        <dbReference type="ARBA" id="ARBA00023136"/>
    </source>
</evidence>
<dbReference type="GO" id="GO:0016095">
    <property type="term" value="P:polyprenol catabolic process"/>
    <property type="evidence" value="ECO:0007669"/>
    <property type="project" value="UniProtKB-UniRule"/>
</dbReference>
<organism evidence="7 8">
    <name type="scientific">Pseudallescheria apiosperma</name>
    <name type="common">Scedosporium apiospermum</name>
    <dbReference type="NCBI Taxonomy" id="563466"/>
    <lineage>
        <taxon>Eukaryota</taxon>
        <taxon>Fungi</taxon>
        <taxon>Dikarya</taxon>
        <taxon>Ascomycota</taxon>
        <taxon>Pezizomycotina</taxon>
        <taxon>Sordariomycetes</taxon>
        <taxon>Hypocreomycetidae</taxon>
        <taxon>Microascales</taxon>
        <taxon>Microascaceae</taxon>
        <taxon>Scedosporium</taxon>
    </lineage>
</organism>
<dbReference type="GO" id="GO:0005789">
    <property type="term" value="C:endoplasmic reticulum membrane"/>
    <property type="evidence" value="ECO:0007669"/>
    <property type="project" value="UniProtKB-SubCell"/>
</dbReference>
<protein>
    <recommendedName>
        <fullName evidence="5">Polyprenal reductase</fullName>
        <ecNumber evidence="5">1.3.1.94</ecNumber>
    </recommendedName>
</protein>
<dbReference type="PROSITE" id="PS50244">
    <property type="entry name" value="S5A_REDUCTASE"/>
    <property type="match status" value="1"/>
</dbReference>
<dbReference type="HOGENOM" id="CLU_044409_0_1_1"/>
<keyword evidence="5" id="KW-0560">Oxidoreductase</keyword>
<comment type="caution">
    <text evidence="7">The sequence shown here is derived from an EMBL/GenBank/DDBJ whole genome shotgun (WGS) entry which is preliminary data.</text>
</comment>
<dbReference type="Proteomes" id="UP000028545">
    <property type="component" value="Unassembled WGS sequence"/>
</dbReference>
<dbReference type="GO" id="GO:0160198">
    <property type="term" value="F:polyprenal reductase activity"/>
    <property type="evidence" value="ECO:0007669"/>
    <property type="project" value="UniProtKB-EC"/>
</dbReference>
<dbReference type="EC" id="1.3.1.94" evidence="5"/>
<dbReference type="GO" id="GO:0003865">
    <property type="term" value="F:3-oxo-5-alpha-steroid 4-dehydrogenase activity"/>
    <property type="evidence" value="ECO:0007669"/>
    <property type="project" value="TreeGrafter"/>
</dbReference>
<dbReference type="InterPro" id="IPR039698">
    <property type="entry name" value="Dfg10/SRD5A3"/>
</dbReference>
<evidence type="ECO:0000256" key="2">
    <source>
        <dbReference type="ARBA" id="ARBA00022692"/>
    </source>
</evidence>
<dbReference type="PANTHER" id="PTHR14624:SF0">
    <property type="entry name" value="POLYPRENOL REDUCTASE"/>
    <property type="match status" value="1"/>
</dbReference>
<comment type="similarity">
    <text evidence="5">Belongs to the steroid 5-alpha reductase family. Polyprenal reductase subfamily.</text>
</comment>
<evidence type="ECO:0000256" key="3">
    <source>
        <dbReference type="ARBA" id="ARBA00022989"/>
    </source>
</evidence>
<dbReference type="RefSeq" id="XP_016642404.1">
    <property type="nucleotide sequence ID" value="XM_016788088.1"/>
</dbReference>
<dbReference type="EMBL" id="JOWA01000099">
    <property type="protein sequence ID" value="KEZ42605.1"/>
    <property type="molecule type" value="Genomic_DNA"/>
</dbReference>
<evidence type="ECO:0000259" key="6">
    <source>
        <dbReference type="Pfam" id="PF02544"/>
    </source>
</evidence>
<sequence>MEPLVSKYVPHVLLHLLSLAPSQYCQAYFTILGLGCVGLQLLPSLQDALLNYGARKAAAGDSTATGGTTEESLLVTLLRKLGLLTRVPHSWFVHFYVALLCLQAFWAVQFVTHGRILTTIAEREVASGGGGGMTLGQVVLVWVMLSIQGARRLYECLVIMKPSASPMLAVHWVLSFLVYVFMSISIWVEGSASIINVSLADANLAPPFHTLFPFISFVVASRQQQEAHKHLASLKKYTLPTQGLFSNIVCPHYTCECLIYVGLAAAAAPRGHVFNPTLLCALFFVVANLGATANNTKRWYVEKFGAAKVPRWRMILFIF</sequence>
<evidence type="ECO:0000313" key="7">
    <source>
        <dbReference type="EMBL" id="KEZ42605.1"/>
    </source>
</evidence>
<proteinExistence type="inferred from homology"/>
<dbReference type="OMA" id="RFYETNF"/>
<dbReference type="UniPathway" id="UPA00378"/>
<comment type="caution">
    <text evidence="5">Lacks conserved residue(s) required for the propagation of feature annotation.</text>
</comment>
<dbReference type="GO" id="GO:0006488">
    <property type="term" value="P:dolichol-linked oligosaccharide biosynthetic process"/>
    <property type="evidence" value="ECO:0007669"/>
    <property type="project" value="UniProtKB-UniRule"/>
</dbReference>
<comment type="subcellular location">
    <subcellularLocation>
        <location evidence="1">Endomembrane system</location>
        <topology evidence="1">Multi-pass membrane protein</topology>
    </subcellularLocation>
    <subcellularLocation>
        <location evidence="5">Endoplasmic reticulum membrane</location>
    </subcellularLocation>
</comment>
<dbReference type="PANTHER" id="PTHR14624">
    <property type="entry name" value="DFG10 PROTEIN"/>
    <property type="match status" value="1"/>
</dbReference>
<comment type="function">
    <text evidence="5">Plays a key role in early steps of protein N-linked glycosylation by being involved in the conversion of polyprenol into dolichol. Acts as a polyprenal reductase that mediates the reduction of polyprenal into dolichal in a NADP-dependent mechanism. Dolichols are required for the synthesis of dolichol-linked monosaccharides and the oligosaccharide precursor used for N-glycosylation.</text>
</comment>
<dbReference type="OrthoDB" id="541710at2759"/>
<reference evidence="7 8" key="1">
    <citation type="journal article" date="2014" name="Genome Announc.">
        <title>Draft genome sequence of the pathogenic fungus Scedosporium apiospermum.</title>
        <authorList>
            <person name="Vandeputte P."/>
            <person name="Ghamrawi S."/>
            <person name="Rechenmann M."/>
            <person name="Iltis A."/>
            <person name="Giraud S."/>
            <person name="Fleury M."/>
            <person name="Thornton C."/>
            <person name="Delhaes L."/>
            <person name="Meyer W."/>
            <person name="Papon N."/>
            <person name="Bouchara J.P."/>
        </authorList>
    </citation>
    <scope>NUCLEOTIDE SEQUENCE [LARGE SCALE GENOMIC DNA]</scope>
    <source>
        <strain evidence="7 8">IHEM 14462</strain>
    </source>
</reference>
<dbReference type="GO" id="GO:0102389">
    <property type="term" value="F:polyprenol reductase activity"/>
    <property type="evidence" value="ECO:0007669"/>
    <property type="project" value="UniProtKB-UniRule"/>
</dbReference>
<feature type="domain" description="3-oxo-5-alpha-steroid 4-dehydrogenase C-terminal" evidence="6">
    <location>
        <begin position="201"/>
        <end position="316"/>
    </location>
</feature>
<dbReference type="Pfam" id="PF02544">
    <property type="entry name" value="Steroid_dh"/>
    <property type="match status" value="1"/>
</dbReference>
<dbReference type="GeneID" id="27724918"/>
<keyword evidence="2 5" id="KW-0812">Transmembrane</keyword>
<evidence type="ECO:0000313" key="8">
    <source>
        <dbReference type="Proteomes" id="UP000028545"/>
    </source>
</evidence>
<keyword evidence="4 5" id="KW-0472">Membrane</keyword>
<feature type="transmembrane region" description="Helical" evidence="5">
    <location>
        <begin position="168"/>
        <end position="188"/>
    </location>
</feature>
<comment type="pathway">
    <text evidence="5">Protein modification; protein glycosylation.</text>
</comment>
<evidence type="ECO:0000256" key="5">
    <source>
        <dbReference type="RuleBase" id="RU367081"/>
    </source>
</evidence>
<dbReference type="InterPro" id="IPR001104">
    <property type="entry name" value="3-oxo-5_a-steroid_4-DH_C"/>
</dbReference>
<evidence type="ECO:0000256" key="1">
    <source>
        <dbReference type="ARBA" id="ARBA00004127"/>
    </source>
</evidence>
<dbReference type="AlphaFoldDB" id="A0A084G5J3"/>
<feature type="transmembrane region" description="Helical" evidence="5">
    <location>
        <begin position="128"/>
        <end position="147"/>
    </location>
</feature>
<keyword evidence="5" id="KW-0521">NADP</keyword>
<dbReference type="KEGG" id="sapo:SAPIO_CDS5846"/>
<keyword evidence="8" id="KW-1185">Reference proteome</keyword>
<accession>A0A084G5J3</accession>
<name>A0A084G5J3_PSEDA</name>
<feature type="transmembrane region" description="Helical" evidence="5">
    <location>
        <begin position="89"/>
        <end position="108"/>
    </location>
</feature>
<keyword evidence="3 5" id="KW-1133">Transmembrane helix</keyword>
<comment type="catalytic activity">
    <reaction evidence="5">
        <text>a di-trans,poly-cis-dolichal + NADP(+) = a di-trans,poly-cis-polyprenal + NADPH + H(+)</text>
        <dbReference type="Rhea" id="RHEA:80727"/>
        <dbReference type="Rhea" id="RHEA-COMP:19536"/>
        <dbReference type="Rhea" id="RHEA-COMP:19537"/>
        <dbReference type="ChEBI" id="CHEBI:15378"/>
        <dbReference type="ChEBI" id="CHEBI:57783"/>
        <dbReference type="ChEBI" id="CHEBI:58349"/>
        <dbReference type="ChEBI" id="CHEBI:231623"/>
        <dbReference type="ChEBI" id="CHEBI:231637"/>
        <dbReference type="EC" id="1.3.1.94"/>
    </reaction>
    <physiologicalReaction direction="right-to-left" evidence="5">
        <dbReference type="Rhea" id="RHEA:80729"/>
    </physiologicalReaction>
</comment>